<evidence type="ECO:0000256" key="10">
    <source>
        <dbReference type="ARBA" id="ARBA00022989"/>
    </source>
</evidence>
<dbReference type="InterPro" id="IPR000829">
    <property type="entry name" value="DAGK"/>
</dbReference>
<accession>A0ABV5WN97</accession>
<evidence type="ECO:0000256" key="1">
    <source>
        <dbReference type="ARBA" id="ARBA00004651"/>
    </source>
</evidence>
<evidence type="ECO:0000256" key="6">
    <source>
        <dbReference type="ARBA" id="ARBA00022692"/>
    </source>
</evidence>
<dbReference type="GO" id="GO:0016301">
    <property type="term" value="F:kinase activity"/>
    <property type="evidence" value="ECO:0007669"/>
    <property type="project" value="UniProtKB-KW"/>
</dbReference>
<evidence type="ECO:0000256" key="14">
    <source>
        <dbReference type="ARBA" id="ARBA00023264"/>
    </source>
</evidence>
<evidence type="ECO:0000256" key="12">
    <source>
        <dbReference type="ARBA" id="ARBA00023136"/>
    </source>
</evidence>
<evidence type="ECO:0000256" key="11">
    <source>
        <dbReference type="ARBA" id="ARBA00023098"/>
    </source>
</evidence>
<keyword evidence="13" id="KW-0594">Phospholipid biosynthesis</keyword>
<dbReference type="InterPro" id="IPR036945">
    <property type="entry name" value="DAGK_sf"/>
</dbReference>
<dbReference type="Proteomes" id="UP001589609">
    <property type="component" value="Unassembled WGS sequence"/>
</dbReference>
<evidence type="ECO:0000256" key="9">
    <source>
        <dbReference type="ARBA" id="ARBA00022840"/>
    </source>
</evidence>
<protein>
    <submittedName>
        <fullName evidence="16">Diacylglycerol kinase family protein</fullName>
        <ecNumber evidence="16">2.7.1.-</ecNumber>
    </submittedName>
</protein>
<feature type="transmembrane region" description="Helical" evidence="15">
    <location>
        <begin position="29"/>
        <end position="46"/>
    </location>
</feature>
<comment type="subcellular location">
    <subcellularLocation>
        <location evidence="1">Cell membrane</location>
        <topology evidence="1">Multi-pass membrane protein</topology>
    </subcellularLocation>
</comment>
<comment type="similarity">
    <text evidence="2">Belongs to the bacterial diacylglycerol kinase family.</text>
</comment>
<dbReference type="RefSeq" id="WP_379951903.1">
    <property type="nucleotide sequence ID" value="NZ_JBHMAF010000196.1"/>
</dbReference>
<dbReference type="InterPro" id="IPR033717">
    <property type="entry name" value="UDPK"/>
</dbReference>
<keyword evidence="5 16" id="KW-0808">Transferase</keyword>
<evidence type="ECO:0000313" key="17">
    <source>
        <dbReference type="Proteomes" id="UP001589609"/>
    </source>
</evidence>
<evidence type="ECO:0000256" key="8">
    <source>
        <dbReference type="ARBA" id="ARBA00022777"/>
    </source>
</evidence>
<evidence type="ECO:0000256" key="5">
    <source>
        <dbReference type="ARBA" id="ARBA00022679"/>
    </source>
</evidence>
<dbReference type="EMBL" id="JBHMAF010000196">
    <property type="protein sequence ID" value="MFB9761795.1"/>
    <property type="molecule type" value="Genomic_DNA"/>
</dbReference>
<dbReference type="CDD" id="cd14265">
    <property type="entry name" value="UDPK_IM_like"/>
    <property type="match status" value="1"/>
</dbReference>
<dbReference type="EC" id="2.7.1.-" evidence="16"/>
<organism evidence="16 17">
    <name type="scientific">Ectobacillus funiculus</name>
    <dbReference type="NCBI Taxonomy" id="137993"/>
    <lineage>
        <taxon>Bacteria</taxon>
        <taxon>Bacillati</taxon>
        <taxon>Bacillota</taxon>
        <taxon>Bacilli</taxon>
        <taxon>Bacillales</taxon>
        <taxon>Bacillaceae</taxon>
        <taxon>Ectobacillus</taxon>
    </lineage>
</organism>
<evidence type="ECO:0000256" key="4">
    <source>
        <dbReference type="ARBA" id="ARBA00022516"/>
    </source>
</evidence>
<gene>
    <name evidence="16" type="ORF">ACFFMS_26545</name>
</gene>
<keyword evidence="8 16" id="KW-0418">Kinase</keyword>
<dbReference type="PANTHER" id="PTHR34299">
    <property type="entry name" value="DIACYLGLYCEROL KINASE"/>
    <property type="match status" value="1"/>
</dbReference>
<keyword evidence="17" id="KW-1185">Reference proteome</keyword>
<keyword evidence="9" id="KW-0067">ATP-binding</keyword>
<dbReference type="Gene3D" id="1.10.287.3610">
    <property type="match status" value="1"/>
</dbReference>
<dbReference type="Pfam" id="PF01219">
    <property type="entry name" value="DAGK_prokar"/>
    <property type="match status" value="1"/>
</dbReference>
<evidence type="ECO:0000256" key="7">
    <source>
        <dbReference type="ARBA" id="ARBA00022741"/>
    </source>
</evidence>
<keyword evidence="12 15" id="KW-0472">Membrane</keyword>
<keyword evidence="4" id="KW-0444">Lipid biosynthesis</keyword>
<keyword evidence="11" id="KW-0443">Lipid metabolism</keyword>
<evidence type="ECO:0000256" key="3">
    <source>
        <dbReference type="ARBA" id="ARBA00022475"/>
    </source>
</evidence>
<keyword evidence="14" id="KW-1208">Phospholipid metabolism</keyword>
<evidence type="ECO:0000256" key="2">
    <source>
        <dbReference type="ARBA" id="ARBA00005967"/>
    </source>
</evidence>
<evidence type="ECO:0000256" key="15">
    <source>
        <dbReference type="SAM" id="Phobius"/>
    </source>
</evidence>
<evidence type="ECO:0000313" key="16">
    <source>
        <dbReference type="EMBL" id="MFB9761795.1"/>
    </source>
</evidence>
<keyword evidence="10 15" id="KW-1133">Transmembrane helix</keyword>
<keyword evidence="6 15" id="KW-0812">Transmembrane</keyword>
<evidence type="ECO:0000256" key="13">
    <source>
        <dbReference type="ARBA" id="ARBA00023209"/>
    </source>
</evidence>
<comment type="caution">
    <text evidence="16">The sequence shown here is derived from an EMBL/GenBank/DDBJ whole genome shotgun (WGS) entry which is preliminary data.</text>
</comment>
<dbReference type="PROSITE" id="PS01069">
    <property type="entry name" value="DAGK_PROKAR"/>
    <property type="match status" value="1"/>
</dbReference>
<keyword evidence="3" id="KW-1003">Cell membrane</keyword>
<proteinExistence type="inferred from homology"/>
<feature type="transmembrane region" description="Helical" evidence="15">
    <location>
        <begin position="52"/>
        <end position="71"/>
    </location>
</feature>
<reference evidence="16 17" key="1">
    <citation type="submission" date="2024-09" db="EMBL/GenBank/DDBJ databases">
        <authorList>
            <person name="Sun Q."/>
            <person name="Mori K."/>
        </authorList>
    </citation>
    <scope>NUCLEOTIDE SEQUENCE [LARGE SCALE GENOMIC DNA]</scope>
    <source>
        <strain evidence="16 17">JCM 11201</strain>
    </source>
</reference>
<dbReference type="PANTHER" id="PTHR34299:SF1">
    <property type="entry name" value="DIACYLGLYCEROL KINASE"/>
    <property type="match status" value="1"/>
</dbReference>
<name>A0ABV5WN97_9BACI</name>
<keyword evidence="7" id="KW-0547">Nucleotide-binding</keyword>
<feature type="transmembrane region" description="Helical" evidence="15">
    <location>
        <begin position="92"/>
        <end position="116"/>
    </location>
</feature>
<sequence length="117" mass="12930">MKKGKLLKSFQYAFLGIAFCLRSERNMQIHAAATVVVLLMGTYVRVTKMEWLVLLLTIGGVWSLEMVNTALEKTVDLITAERHPFAKIAKDAAAGAVLVFSCIAVAIGLVIFIPYLW</sequence>